<dbReference type="PANTHER" id="PTHR35147">
    <property type="entry name" value="CHEMORECEPTOR GLUTAMINE DEAMIDASE CHED-RELATED"/>
    <property type="match status" value="1"/>
</dbReference>
<keyword evidence="1 3" id="KW-0145">Chemotaxis</keyword>
<dbReference type="OrthoDB" id="9807202at2"/>
<dbReference type="Pfam" id="PF03975">
    <property type="entry name" value="CheD"/>
    <property type="match status" value="1"/>
</dbReference>
<protein>
    <recommendedName>
        <fullName evidence="3">Probable chemoreceptor glutamine deamidase CheD</fullName>
        <ecNumber evidence="3">3.5.1.44</ecNumber>
    </recommendedName>
</protein>
<dbReference type="eggNOG" id="COG1871">
    <property type="taxonomic scope" value="Bacteria"/>
</dbReference>
<proteinExistence type="inferred from homology"/>
<dbReference type="SUPFAM" id="SSF64438">
    <property type="entry name" value="CNF1/YfiH-like putative cysteine hydrolases"/>
    <property type="match status" value="1"/>
</dbReference>
<dbReference type="KEGG" id="gph:GEMMAAP_02525"/>
<dbReference type="InterPro" id="IPR038592">
    <property type="entry name" value="CheD-like_sf"/>
</dbReference>
<evidence type="ECO:0000256" key="1">
    <source>
        <dbReference type="ARBA" id="ARBA00022500"/>
    </source>
</evidence>
<sequence length="170" mass="18199">MGTTVTARASERVVGVADLKVSNVAGERLITYALGSCLGIVVHDPVANVAGMLHVMLPTGTIDPAKMADKPAMFVDSGVPLLFKECYKLGAKKERMQVKVAGGAHAGAREEDDRFQIGKRNMIALRKLLWKNGVMVHAHDTGGVQTSRTMWVEVTSGEVTLKINGAESKL</sequence>
<evidence type="ECO:0000256" key="3">
    <source>
        <dbReference type="HAMAP-Rule" id="MF_01440"/>
    </source>
</evidence>
<comment type="function">
    <text evidence="3">Probably deamidates glutamine residues to glutamate on methyl-accepting chemotaxis receptors (MCPs), playing an important role in chemotaxis.</text>
</comment>
<dbReference type="RefSeq" id="WP_026849303.1">
    <property type="nucleotide sequence ID" value="NZ_CP011454.1"/>
</dbReference>
<evidence type="ECO:0000313" key="5">
    <source>
        <dbReference type="Proteomes" id="UP000076404"/>
    </source>
</evidence>
<dbReference type="GO" id="GO:0006935">
    <property type="term" value="P:chemotaxis"/>
    <property type="evidence" value="ECO:0007669"/>
    <property type="project" value="UniProtKB-UniRule"/>
</dbReference>
<evidence type="ECO:0000313" key="4">
    <source>
        <dbReference type="EMBL" id="AMW04016.1"/>
    </source>
</evidence>
<keyword evidence="5" id="KW-1185">Reference proteome</keyword>
<keyword evidence="2 3" id="KW-0378">Hydrolase</keyword>
<dbReference type="PANTHER" id="PTHR35147:SF1">
    <property type="entry name" value="CHEMORECEPTOR GLUTAMINE DEAMIDASE CHED-RELATED"/>
    <property type="match status" value="1"/>
</dbReference>
<reference evidence="4 5" key="2">
    <citation type="journal article" date="2016" name="Environ. Microbiol. Rep.">
        <title>Metagenomic evidence for the presence of phototrophic Gemmatimonadetes bacteria in diverse environments.</title>
        <authorList>
            <person name="Zeng Y."/>
            <person name="Baumbach J."/>
            <person name="Barbosa E.G."/>
            <person name="Azevedo V."/>
            <person name="Zhang C."/>
            <person name="Koblizek M."/>
        </authorList>
    </citation>
    <scope>NUCLEOTIDE SEQUENCE [LARGE SCALE GENOMIC DNA]</scope>
    <source>
        <strain evidence="4 5">AP64</strain>
    </source>
</reference>
<dbReference type="InterPro" id="IPR011324">
    <property type="entry name" value="Cytotoxic_necrot_fac-like_cat"/>
</dbReference>
<comment type="catalytic activity">
    <reaction evidence="3">
        <text>L-glutaminyl-[protein] + H2O = L-glutamyl-[protein] + NH4(+)</text>
        <dbReference type="Rhea" id="RHEA:16441"/>
        <dbReference type="Rhea" id="RHEA-COMP:10207"/>
        <dbReference type="Rhea" id="RHEA-COMP:10208"/>
        <dbReference type="ChEBI" id="CHEBI:15377"/>
        <dbReference type="ChEBI" id="CHEBI:28938"/>
        <dbReference type="ChEBI" id="CHEBI:29973"/>
        <dbReference type="ChEBI" id="CHEBI:30011"/>
        <dbReference type="EC" id="3.5.1.44"/>
    </reaction>
</comment>
<reference evidence="4 5" key="1">
    <citation type="journal article" date="2014" name="Proc. Natl. Acad. Sci. U.S.A.">
        <title>Functional type 2 photosynthetic reaction centers found in the rare bacterial phylum Gemmatimonadetes.</title>
        <authorList>
            <person name="Zeng Y."/>
            <person name="Feng F."/>
            <person name="Medova H."/>
            <person name="Dean J."/>
            <person name="Koblizek M."/>
        </authorList>
    </citation>
    <scope>NUCLEOTIDE SEQUENCE [LARGE SCALE GENOMIC DNA]</scope>
    <source>
        <strain evidence="4 5">AP64</strain>
    </source>
</reference>
<dbReference type="EMBL" id="CP011454">
    <property type="protein sequence ID" value="AMW04016.1"/>
    <property type="molecule type" value="Genomic_DNA"/>
</dbReference>
<organism evidence="4 5">
    <name type="scientific">Gemmatimonas phototrophica</name>
    <dbReference type="NCBI Taxonomy" id="1379270"/>
    <lineage>
        <taxon>Bacteria</taxon>
        <taxon>Pseudomonadati</taxon>
        <taxon>Gemmatimonadota</taxon>
        <taxon>Gemmatimonadia</taxon>
        <taxon>Gemmatimonadales</taxon>
        <taxon>Gemmatimonadaceae</taxon>
        <taxon>Gemmatimonas</taxon>
    </lineage>
</organism>
<dbReference type="HAMAP" id="MF_01440">
    <property type="entry name" value="CheD"/>
    <property type="match status" value="1"/>
</dbReference>
<name>A0A143BG68_9BACT</name>
<dbReference type="AlphaFoldDB" id="A0A143BG68"/>
<comment type="similarity">
    <text evidence="3">Belongs to the CheD family.</text>
</comment>
<dbReference type="GO" id="GO:0050568">
    <property type="term" value="F:protein-glutamine glutaminase activity"/>
    <property type="evidence" value="ECO:0007669"/>
    <property type="project" value="UniProtKB-UniRule"/>
</dbReference>
<accession>A0A143BG68</accession>
<dbReference type="InterPro" id="IPR005659">
    <property type="entry name" value="Chemorcpt_Glu_NH3ase_CheD"/>
</dbReference>
<evidence type="ECO:0000256" key="2">
    <source>
        <dbReference type="ARBA" id="ARBA00022801"/>
    </source>
</evidence>
<dbReference type="STRING" id="1379270.GEMMAAP_02525"/>
<dbReference type="CDD" id="cd16352">
    <property type="entry name" value="CheD"/>
    <property type="match status" value="1"/>
</dbReference>
<dbReference type="Proteomes" id="UP000076404">
    <property type="component" value="Chromosome"/>
</dbReference>
<gene>
    <name evidence="3" type="primary">cheD</name>
    <name evidence="4" type="ORF">GEMMAAP_02525</name>
</gene>
<dbReference type="Gene3D" id="3.30.1330.200">
    <property type="match status" value="1"/>
</dbReference>
<dbReference type="EC" id="3.5.1.44" evidence="3"/>